<dbReference type="PROSITE" id="PS50142">
    <property type="entry name" value="RNASE_3_2"/>
    <property type="match status" value="2"/>
</dbReference>
<comment type="function">
    <text evidence="19">Probably involved in the RNA silencing pathway. May cleave double-stranded RNA to produce short 21-24 nucleotides (nt) RNAs which target the selective destruction of complementary RNAs.</text>
</comment>
<keyword evidence="8" id="KW-0547">Nucleotide-binding</keyword>
<evidence type="ECO:0000256" key="6">
    <source>
        <dbReference type="ARBA" id="ARBA00022723"/>
    </source>
</evidence>
<comment type="subcellular location">
    <subcellularLocation>
        <location evidence="3">Nucleus</location>
    </subcellularLocation>
</comment>
<keyword evidence="12" id="KW-0067">ATP-binding</keyword>
<dbReference type="Pfam" id="PF02170">
    <property type="entry name" value="PAZ"/>
    <property type="match status" value="1"/>
</dbReference>
<dbReference type="InterPro" id="IPR000999">
    <property type="entry name" value="RNase_III_dom"/>
</dbReference>
<evidence type="ECO:0000256" key="10">
    <source>
        <dbReference type="ARBA" id="ARBA00022801"/>
    </source>
</evidence>
<dbReference type="OrthoDB" id="6513042at2759"/>
<evidence type="ECO:0000256" key="21">
    <source>
        <dbReference type="SAM" id="MobiDB-lite"/>
    </source>
</evidence>
<dbReference type="Pfam" id="PF00271">
    <property type="entry name" value="Helicase_C"/>
    <property type="match status" value="1"/>
</dbReference>
<comment type="similarity">
    <text evidence="18 20">Belongs to the helicase family. Dicer subfamily.</text>
</comment>
<dbReference type="Gene3D" id="1.10.1520.10">
    <property type="entry name" value="Ribonuclease III domain"/>
    <property type="match status" value="2"/>
</dbReference>
<reference evidence="28" key="2">
    <citation type="journal article" date="2022" name="Hortic Res">
        <title>The genome of Dioscorea zingiberensis sheds light on the biosynthesis, origin and evolution of the medicinally important diosgenin saponins.</title>
        <authorList>
            <person name="Li Y."/>
            <person name="Tan C."/>
            <person name="Li Z."/>
            <person name="Guo J."/>
            <person name="Li S."/>
            <person name="Chen X."/>
            <person name="Wang C."/>
            <person name="Dai X."/>
            <person name="Yang H."/>
            <person name="Song W."/>
            <person name="Hou L."/>
            <person name="Xu J."/>
            <person name="Tong Z."/>
            <person name="Xu A."/>
            <person name="Yuan X."/>
            <person name="Wang W."/>
            <person name="Yang Q."/>
            <person name="Chen L."/>
            <person name="Sun Z."/>
            <person name="Wang K."/>
            <person name="Pan B."/>
            <person name="Chen J."/>
            <person name="Bao Y."/>
            <person name="Liu F."/>
            <person name="Qi X."/>
            <person name="Gang D.R."/>
            <person name="Wen J."/>
            <person name="Li J."/>
        </authorList>
    </citation>
    <scope>NUCLEOTIDE SEQUENCE</scope>
    <source>
        <strain evidence="28">Dzin_1.0</strain>
    </source>
</reference>
<dbReference type="FunFam" id="3.30.160.380:FF:000001">
    <property type="entry name" value="Endoribonuclease dicer-like 1"/>
    <property type="match status" value="1"/>
</dbReference>
<evidence type="ECO:0000259" key="27">
    <source>
        <dbReference type="PROSITE" id="PS51327"/>
    </source>
</evidence>
<feature type="domain" description="PAZ" evidence="24">
    <location>
        <begin position="828"/>
        <end position="940"/>
    </location>
</feature>
<dbReference type="Gene3D" id="2.170.260.10">
    <property type="entry name" value="paz domain"/>
    <property type="match status" value="1"/>
</dbReference>
<dbReference type="Pfam" id="PF03368">
    <property type="entry name" value="Dicer_dimer"/>
    <property type="match status" value="1"/>
</dbReference>
<dbReference type="Gene3D" id="3.30.160.20">
    <property type="match status" value="2"/>
</dbReference>
<evidence type="ECO:0000256" key="16">
    <source>
        <dbReference type="ARBA" id="ARBA00023211"/>
    </source>
</evidence>
<proteinExistence type="inferred from homology"/>
<feature type="domain" description="RNase III" evidence="23">
    <location>
        <begin position="970"/>
        <end position="1138"/>
    </location>
</feature>
<comment type="cofactor">
    <cofactor evidence="2">
        <name>Mg(2+)</name>
        <dbReference type="ChEBI" id="CHEBI:18420"/>
    </cofactor>
</comment>
<reference evidence="28" key="1">
    <citation type="submission" date="2021-03" db="EMBL/GenBank/DDBJ databases">
        <authorList>
            <person name="Li Z."/>
            <person name="Yang C."/>
        </authorList>
    </citation>
    <scope>NUCLEOTIDE SEQUENCE</scope>
    <source>
        <strain evidence="28">Dzin_1.0</strain>
        <tissue evidence="28">Leaf</tissue>
    </source>
</reference>
<keyword evidence="7" id="KW-0677">Repeat</keyword>
<feature type="domain" description="RNase III" evidence="23">
    <location>
        <begin position="1179"/>
        <end position="1323"/>
    </location>
</feature>
<dbReference type="PROSITE" id="PS50137">
    <property type="entry name" value="DS_RBD"/>
    <property type="match status" value="2"/>
</dbReference>
<evidence type="ECO:0000256" key="4">
    <source>
        <dbReference type="ARBA" id="ARBA00011499"/>
    </source>
</evidence>
<dbReference type="GO" id="GO:0046872">
    <property type="term" value="F:metal ion binding"/>
    <property type="evidence" value="ECO:0007669"/>
    <property type="project" value="UniProtKB-KW"/>
</dbReference>
<dbReference type="PANTHER" id="PTHR14950:SF15">
    <property type="entry name" value="DICER-LIKE PROTEIN 4"/>
    <property type="match status" value="1"/>
</dbReference>
<feature type="domain" description="Dicer dsRNA-binding fold" evidence="27">
    <location>
        <begin position="548"/>
        <end position="638"/>
    </location>
</feature>
<dbReference type="FunFam" id="3.40.50.300:FF:000420">
    <property type="entry name" value="Endoribonuclease dicer-like 1"/>
    <property type="match status" value="1"/>
</dbReference>
<dbReference type="SMART" id="SM00949">
    <property type="entry name" value="PAZ"/>
    <property type="match status" value="1"/>
</dbReference>
<dbReference type="SMART" id="SM00487">
    <property type="entry name" value="DEXDc"/>
    <property type="match status" value="1"/>
</dbReference>
<evidence type="ECO:0000256" key="15">
    <source>
        <dbReference type="ARBA" id="ARBA00023158"/>
    </source>
</evidence>
<dbReference type="Pfam" id="PF00270">
    <property type="entry name" value="DEAD"/>
    <property type="match status" value="1"/>
</dbReference>
<dbReference type="InterPro" id="IPR011545">
    <property type="entry name" value="DEAD/DEAH_box_helicase_dom"/>
</dbReference>
<accession>A0A9D5D4J2</accession>
<dbReference type="GO" id="GO:0003723">
    <property type="term" value="F:RNA binding"/>
    <property type="evidence" value="ECO:0007669"/>
    <property type="project" value="UniProtKB-UniRule"/>
</dbReference>
<dbReference type="PROSITE" id="PS51192">
    <property type="entry name" value="HELICASE_ATP_BIND_1"/>
    <property type="match status" value="1"/>
</dbReference>
<dbReference type="Pfam" id="PF14709">
    <property type="entry name" value="DND1_DSRM"/>
    <property type="match status" value="1"/>
</dbReference>
<dbReference type="GO" id="GO:0005737">
    <property type="term" value="C:cytoplasm"/>
    <property type="evidence" value="ECO:0007669"/>
    <property type="project" value="TreeGrafter"/>
</dbReference>
<dbReference type="InterPro" id="IPR014001">
    <property type="entry name" value="Helicase_ATP-bd"/>
</dbReference>
<evidence type="ECO:0000256" key="19">
    <source>
        <dbReference type="ARBA" id="ARBA00056187"/>
    </source>
</evidence>
<dbReference type="GO" id="GO:0004386">
    <property type="term" value="F:helicase activity"/>
    <property type="evidence" value="ECO:0007669"/>
    <property type="project" value="UniProtKB-KW"/>
</dbReference>
<evidence type="ECO:0000259" key="23">
    <source>
        <dbReference type="PROSITE" id="PS50142"/>
    </source>
</evidence>
<evidence type="ECO:0000259" key="24">
    <source>
        <dbReference type="PROSITE" id="PS50821"/>
    </source>
</evidence>
<keyword evidence="11" id="KW-0347">Helicase</keyword>
<sequence length="1623" mass="184191">MEGSSSTPVVKDPRKIARKYQLELSKKAVEENLIVYLGTGCGKTHIAVLLMYEMGHLIRKPSCSVCVFLAPTVPLVLQQATVIENSTDFKVSTYFGNRKQLKDHADWDKEIEQFEVLVMTPQILLHNLQHCFIKMELISLLIFDECHHAQAQSRHPYTQIMKFYKPNTTKCPRVFGMTASPIVGKGGSNKLEYSKCMNSLENILDAKIYSVDGNLELESVLATPDIKIYLYGPVAKAASGFIFTCKEKLEEIKDQCVHLIREQCDDFQECQKKIKHIWRIHENLIFCLENVGLWGASHAAQILLSSDYNDLMQMELCNSNNISFIADHYLKEAQSVLNFKLSRDNIEFDSTSLEALEEPFFSKKLIVLIGMLSTYRLKSNVKCIIFVKRIIVARSLAYILGTLKSLDFWKCEFLLGCHSGLRSMSRKKMNTIVGKFSSGQVNLLVATNVAEEGLDIQTCCLVVRFDLPQTVASFIQSRGRARMPKSEYVFLLERENKQDEKLLNDFLDAEDIMNKEIISRTSNESFNDLEEKIYEVYSTGASVSTGCSVSLLHHYCAKLPQDMYFTPQPKFFYTEEIDGEVCRVILPPNAPLRQIDSPPCPSKDEAKRVACLQACISLHERGALSDYLLPGHRNVKEKANSSECDSNEDEYLREELHEMLVPAALREQWTNSESHVLLHFYDIKFIPIPEDRLYRRFGLFVKAPLPKEAEAMQVDLHLAHGRIVKTSFVSSGIITFSREEITLAQKFQEMFLKVILDRSEFFSDIVLLGNNVTTQVCSSTFYLLLPVKKCTYGNSEVIDWHTIRCCLSSPAFGHQLNSDRMHLLPICDTLELLNGPINKASVLGSLIFTPHNKLFFFIDGVVDDVNANSRHKGPNNITNAEHYKERYGIQLKHLDQPFLKAKQLFFLRNLLHNRLQESTEVRETEEHFDELPAELCLLKIVGFSKDIGSSLSLLPSLMHRLKNLLVAVELKQVLSRSFLEASEISADCILEALTTEKCLERFSLERFEVLGDAFLKYAVGRHSFLSYEGLDEGQLTKKRSSIVNNLNLYDLAIKKNLQVYICDESFKPSQFFALGRPCMVSCSIDIKSTISCQREKNTTADGAEAHNIKCSKSHRWLQRKTIADIVEALVGVFLVESGFGAATAFLQWLGIQVDFEISDVYRVCRESEANMSLMGNIDVPALEESLGYRFLHKGLLLQAFVHPSYQKHSGGCYQNLEFLGDAVLEYLITSYLYSVYPDLKPGQLTDLRSITVNNCSFALIAVKRSFHLYLFKDSSGLTQAVNKFVKFVQSTDSEQEQFEEPAFPKVLGDIVESSIGAILLDSGFNLKLVWEIMLKLLDPVLSFSSLQLNPVRELRELCQYKNFDLQFPDPEKIRGGYSVRIEIHASDKLLSFNATNHSSKAARRTAAQEALRKMKALGYRHKSKSLEEIVQSTRKKEAQLIGYDEQCVVIDYNDFIHAENLVLSESTKTPFKLGPQEVQLMPPTRDNFHHQQSNLSGSSSESSAYTDNFQKNSHDPVLQYQIQQNREISKNFIETTDNKSAKTKLYEICATNYWCPPSFVCCNEEGPSHLRMFTCMVSIKVDTSSSVLLECMGEPKSQKKAAEEHAAQGALWCLYHLGCLPKK</sequence>
<dbReference type="GO" id="GO:0005634">
    <property type="term" value="C:nucleus"/>
    <property type="evidence" value="ECO:0007669"/>
    <property type="project" value="UniProtKB-SubCell"/>
</dbReference>
<dbReference type="PROSITE" id="PS50821">
    <property type="entry name" value="PAZ"/>
    <property type="match status" value="1"/>
</dbReference>
<dbReference type="SUPFAM" id="SSF69065">
    <property type="entry name" value="RNase III domain-like"/>
    <property type="match status" value="2"/>
</dbReference>
<dbReference type="InterPro" id="IPR038248">
    <property type="entry name" value="Dicer_dimer_sf"/>
</dbReference>
<gene>
    <name evidence="28" type="ORF">J5N97_002663</name>
</gene>
<evidence type="ECO:0000256" key="2">
    <source>
        <dbReference type="ARBA" id="ARBA00001946"/>
    </source>
</evidence>
<keyword evidence="5" id="KW-0540">Nuclease</keyword>
<evidence type="ECO:0000256" key="5">
    <source>
        <dbReference type="ARBA" id="ARBA00022722"/>
    </source>
</evidence>
<evidence type="ECO:0000313" key="29">
    <source>
        <dbReference type="Proteomes" id="UP001085076"/>
    </source>
</evidence>
<feature type="compositionally biased region" description="Low complexity" evidence="21">
    <location>
        <begin position="1493"/>
        <end position="1503"/>
    </location>
</feature>
<keyword evidence="14 20" id="KW-0694">RNA-binding</keyword>
<keyword evidence="15" id="KW-0943">RNA-mediated gene silencing</keyword>
<evidence type="ECO:0000256" key="1">
    <source>
        <dbReference type="ARBA" id="ARBA00001936"/>
    </source>
</evidence>
<dbReference type="CDD" id="cd00593">
    <property type="entry name" value="RIBOc"/>
    <property type="match status" value="2"/>
</dbReference>
<comment type="subunit">
    <text evidence="4">May interact with ARGONAUTE1 or PINHEAD through their common PAZ domains.</text>
</comment>
<dbReference type="SMART" id="SM00490">
    <property type="entry name" value="HELICc"/>
    <property type="match status" value="1"/>
</dbReference>
<dbReference type="FunFam" id="3.40.50.300:FF:000705">
    <property type="entry name" value="Endoribonuclease dicer-like protein"/>
    <property type="match status" value="1"/>
</dbReference>
<keyword evidence="16" id="KW-0464">Manganese</keyword>
<dbReference type="PANTHER" id="PTHR14950">
    <property type="entry name" value="DICER-RELATED"/>
    <property type="match status" value="1"/>
</dbReference>
<dbReference type="SUPFAM" id="SSF101690">
    <property type="entry name" value="PAZ domain"/>
    <property type="match status" value="1"/>
</dbReference>
<dbReference type="FunFam" id="1.10.1520.10:FF:000004">
    <property type="entry name" value="Endoribonuclease dicer-like 1"/>
    <property type="match status" value="1"/>
</dbReference>
<keyword evidence="17" id="KW-0539">Nucleus</keyword>
<dbReference type="Gene3D" id="3.30.160.380">
    <property type="entry name" value="Dicer dimerisation domain"/>
    <property type="match status" value="1"/>
</dbReference>
<evidence type="ECO:0000256" key="3">
    <source>
        <dbReference type="ARBA" id="ARBA00004123"/>
    </source>
</evidence>
<dbReference type="Proteomes" id="UP001085076">
    <property type="component" value="Miscellaneous, Linkage group lg01"/>
</dbReference>
<dbReference type="EMBL" id="JAGGNH010000001">
    <property type="protein sequence ID" value="KAJ0984307.1"/>
    <property type="molecule type" value="Genomic_DNA"/>
</dbReference>
<dbReference type="Pfam" id="PF00636">
    <property type="entry name" value="Ribonuclease_3"/>
    <property type="match status" value="2"/>
</dbReference>
<dbReference type="SUPFAM" id="SSF54768">
    <property type="entry name" value="dsRNA-binding domain-like"/>
    <property type="match status" value="2"/>
</dbReference>
<evidence type="ECO:0008006" key="30">
    <source>
        <dbReference type="Google" id="ProtNLM"/>
    </source>
</evidence>
<evidence type="ECO:0000259" key="25">
    <source>
        <dbReference type="PROSITE" id="PS51192"/>
    </source>
</evidence>
<feature type="domain" description="Helicase C-terminal" evidence="26">
    <location>
        <begin position="373"/>
        <end position="530"/>
    </location>
</feature>
<dbReference type="GO" id="GO:0004525">
    <property type="term" value="F:ribonuclease III activity"/>
    <property type="evidence" value="ECO:0007669"/>
    <property type="project" value="InterPro"/>
</dbReference>
<feature type="region of interest" description="Disordered" evidence="21">
    <location>
        <begin position="1482"/>
        <end position="1508"/>
    </location>
</feature>
<dbReference type="InterPro" id="IPR001650">
    <property type="entry name" value="Helicase_C-like"/>
</dbReference>
<evidence type="ECO:0000256" key="11">
    <source>
        <dbReference type="ARBA" id="ARBA00022806"/>
    </source>
</evidence>
<dbReference type="InterPro" id="IPR027417">
    <property type="entry name" value="P-loop_NTPase"/>
</dbReference>
<evidence type="ECO:0000256" key="7">
    <source>
        <dbReference type="ARBA" id="ARBA00022737"/>
    </source>
</evidence>
<evidence type="ECO:0000259" key="22">
    <source>
        <dbReference type="PROSITE" id="PS50137"/>
    </source>
</evidence>
<evidence type="ECO:0000256" key="17">
    <source>
        <dbReference type="ARBA" id="ARBA00023242"/>
    </source>
</evidence>
<evidence type="ECO:0000256" key="18">
    <source>
        <dbReference type="ARBA" id="ARBA00035116"/>
    </source>
</evidence>
<dbReference type="PROSITE" id="PS51194">
    <property type="entry name" value="HELICASE_CTER"/>
    <property type="match status" value="1"/>
</dbReference>
<feature type="domain" description="Helicase ATP-binding" evidence="25">
    <location>
        <begin position="24"/>
        <end position="185"/>
    </location>
</feature>
<evidence type="ECO:0000256" key="14">
    <source>
        <dbReference type="ARBA" id="ARBA00022884"/>
    </source>
</evidence>
<keyword evidence="13" id="KW-0460">Magnesium</keyword>
<feature type="domain" description="DRBM" evidence="22">
    <location>
        <begin position="1349"/>
        <end position="1416"/>
    </location>
</feature>
<name>A0A9D5D4J2_9LILI</name>
<dbReference type="PROSITE" id="PS51327">
    <property type="entry name" value="DICER_DSRBF"/>
    <property type="match status" value="1"/>
</dbReference>
<evidence type="ECO:0000313" key="28">
    <source>
        <dbReference type="EMBL" id="KAJ0984307.1"/>
    </source>
</evidence>
<dbReference type="InterPro" id="IPR014720">
    <property type="entry name" value="dsRBD_dom"/>
</dbReference>
<dbReference type="GO" id="GO:0005524">
    <property type="term" value="F:ATP binding"/>
    <property type="evidence" value="ECO:0007669"/>
    <property type="project" value="UniProtKB-KW"/>
</dbReference>
<dbReference type="GO" id="GO:0010267">
    <property type="term" value="P:ta-siRNA processing"/>
    <property type="evidence" value="ECO:0007669"/>
    <property type="project" value="UniProtKB-ARBA"/>
</dbReference>
<dbReference type="SMART" id="SM00358">
    <property type="entry name" value="DSRM"/>
    <property type="match status" value="2"/>
</dbReference>
<keyword evidence="29" id="KW-1185">Reference proteome</keyword>
<evidence type="ECO:0000259" key="26">
    <source>
        <dbReference type="PROSITE" id="PS51194"/>
    </source>
</evidence>
<dbReference type="SUPFAM" id="SSF52540">
    <property type="entry name" value="P-loop containing nucleoside triphosphate hydrolases"/>
    <property type="match status" value="1"/>
</dbReference>
<evidence type="ECO:0000256" key="9">
    <source>
        <dbReference type="ARBA" id="ARBA00022759"/>
    </source>
</evidence>
<comment type="caution">
    <text evidence="28">The sequence shown here is derived from an EMBL/GenBank/DDBJ whole genome shotgun (WGS) entry which is preliminary data.</text>
</comment>
<keyword evidence="9" id="KW-0255">Endonuclease</keyword>
<dbReference type="InterPro" id="IPR036085">
    <property type="entry name" value="PAZ_dom_sf"/>
</dbReference>
<dbReference type="InterPro" id="IPR005034">
    <property type="entry name" value="Dicer_dimerisation"/>
</dbReference>
<comment type="cofactor">
    <cofactor evidence="1">
        <name>Mn(2+)</name>
        <dbReference type="ChEBI" id="CHEBI:29035"/>
    </cofactor>
</comment>
<dbReference type="InterPro" id="IPR036389">
    <property type="entry name" value="RNase_III_sf"/>
</dbReference>
<evidence type="ECO:0000256" key="8">
    <source>
        <dbReference type="ARBA" id="ARBA00022741"/>
    </source>
</evidence>
<keyword evidence="6" id="KW-0479">Metal-binding</keyword>
<organism evidence="28 29">
    <name type="scientific">Dioscorea zingiberensis</name>
    <dbReference type="NCBI Taxonomy" id="325984"/>
    <lineage>
        <taxon>Eukaryota</taxon>
        <taxon>Viridiplantae</taxon>
        <taxon>Streptophyta</taxon>
        <taxon>Embryophyta</taxon>
        <taxon>Tracheophyta</taxon>
        <taxon>Spermatophyta</taxon>
        <taxon>Magnoliopsida</taxon>
        <taxon>Liliopsida</taxon>
        <taxon>Dioscoreales</taxon>
        <taxon>Dioscoreaceae</taxon>
        <taxon>Dioscorea</taxon>
    </lineage>
</organism>
<dbReference type="Gene3D" id="3.40.50.300">
    <property type="entry name" value="P-loop containing nucleotide triphosphate hydrolases"/>
    <property type="match status" value="2"/>
</dbReference>
<protein>
    <recommendedName>
        <fullName evidence="30">Dicer-like protein 4</fullName>
    </recommendedName>
</protein>
<dbReference type="CDD" id="cd18034">
    <property type="entry name" value="DEXHc_dicer"/>
    <property type="match status" value="1"/>
</dbReference>
<evidence type="ECO:0000256" key="20">
    <source>
        <dbReference type="PROSITE-ProRule" id="PRU00657"/>
    </source>
</evidence>
<keyword evidence="10" id="KW-0378">Hydrolase</keyword>
<dbReference type="SMART" id="SM00535">
    <property type="entry name" value="RIBOc"/>
    <property type="match status" value="2"/>
</dbReference>
<evidence type="ECO:0000256" key="12">
    <source>
        <dbReference type="ARBA" id="ARBA00022840"/>
    </source>
</evidence>
<feature type="domain" description="DRBM" evidence="22">
    <location>
        <begin position="1540"/>
        <end position="1616"/>
    </location>
</feature>
<evidence type="ECO:0000256" key="13">
    <source>
        <dbReference type="ARBA" id="ARBA00022842"/>
    </source>
</evidence>
<dbReference type="InterPro" id="IPR003100">
    <property type="entry name" value="PAZ_dom"/>
</dbReference>